<name>A0A0C9PZS2_9HYME</name>
<evidence type="ECO:0000313" key="7">
    <source>
        <dbReference type="EMBL" id="JAG76825.1"/>
    </source>
</evidence>
<dbReference type="GO" id="GO:0016020">
    <property type="term" value="C:membrane"/>
    <property type="evidence" value="ECO:0007669"/>
    <property type="project" value="UniProtKB-SubCell"/>
</dbReference>
<feature type="transmembrane region" description="Helical" evidence="5">
    <location>
        <begin position="162"/>
        <end position="185"/>
    </location>
</feature>
<dbReference type="InterPro" id="IPR011547">
    <property type="entry name" value="SLC26A/SulP_dom"/>
</dbReference>
<accession>A0A0C9PZS2</accession>
<evidence type="ECO:0000256" key="2">
    <source>
        <dbReference type="ARBA" id="ARBA00022692"/>
    </source>
</evidence>
<dbReference type="InterPro" id="IPR001902">
    <property type="entry name" value="SLC26A/SulP_fam"/>
</dbReference>
<keyword evidence="2 5" id="KW-0812">Transmembrane</keyword>
<evidence type="ECO:0000256" key="1">
    <source>
        <dbReference type="ARBA" id="ARBA00004141"/>
    </source>
</evidence>
<dbReference type="PANTHER" id="PTHR11814">
    <property type="entry name" value="SULFATE TRANSPORTER"/>
    <property type="match status" value="1"/>
</dbReference>
<evidence type="ECO:0000256" key="5">
    <source>
        <dbReference type="SAM" id="Phobius"/>
    </source>
</evidence>
<evidence type="ECO:0000313" key="8">
    <source>
        <dbReference type="EMBL" id="JAG81159.1"/>
    </source>
</evidence>
<dbReference type="AlphaFoldDB" id="A0A0C9PZS2"/>
<organism evidence="7">
    <name type="scientific">Fopius arisanus</name>
    <dbReference type="NCBI Taxonomy" id="64838"/>
    <lineage>
        <taxon>Eukaryota</taxon>
        <taxon>Metazoa</taxon>
        <taxon>Ecdysozoa</taxon>
        <taxon>Arthropoda</taxon>
        <taxon>Hexapoda</taxon>
        <taxon>Insecta</taxon>
        <taxon>Pterygota</taxon>
        <taxon>Neoptera</taxon>
        <taxon>Endopterygota</taxon>
        <taxon>Hymenoptera</taxon>
        <taxon>Apocrita</taxon>
        <taxon>Ichneumonoidea</taxon>
        <taxon>Braconidae</taxon>
        <taxon>Opiinae</taxon>
        <taxon>Fopius</taxon>
    </lineage>
</organism>
<feature type="domain" description="SLC26A/SulP transporter" evidence="6">
    <location>
        <begin position="69"/>
        <end position="230"/>
    </location>
</feature>
<dbReference type="EMBL" id="GBYB01011392">
    <property type="protein sequence ID" value="JAG81159.1"/>
    <property type="molecule type" value="Transcribed_RNA"/>
</dbReference>
<evidence type="ECO:0000259" key="6">
    <source>
        <dbReference type="Pfam" id="PF00916"/>
    </source>
</evidence>
<gene>
    <name evidence="7" type="primary">Slc26a5_4</name>
    <name evidence="8" type="synonym">Slc26a5_3</name>
    <name evidence="7" type="ORF">g.60028</name>
    <name evidence="8" type="ORF">g.60030</name>
</gene>
<evidence type="ECO:0000256" key="4">
    <source>
        <dbReference type="ARBA" id="ARBA00023136"/>
    </source>
</evidence>
<evidence type="ECO:0000256" key="3">
    <source>
        <dbReference type="ARBA" id="ARBA00022989"/>
    </source>
</evidence>
<dbReference type="EMBL" id="GBYB01007058">
    <property type="protein sequence ID" value="JAG76825.1"/>
    <property type="molecule type" value="Transcribed_RNA"/>
</dbReference>
<sequence length="241" mass="26884">MINSPELVVRRPVYQQEDLNRVCNYAKPRTTLKKRWRKKCRDFNLKSDLEKTIPMISWLSTYEWRENILGDVAAGFTVAVMHIPQGMAYAMLGNVPPIVGIYMAFFPVLVYMIFGTSRHNSMGTFAVICMMTGKVVLAHSNGEVIQANVTSVNPELSDSHHYSAVQVATIVTLGVAILQLAMYVLRLGVISSLLSETLVSGFTTAAAVHVFTSQIKDLLGIHLPRRRGLLKVVYVSIYSTF</sequence>
<keyword evidence="3 5" id="KW-1133">Transmembrane helix</keyword>
<reference evidence="7" key="1">
    <citation type="submission" date="2015-01" db="EMBL/GenBank/DDBJ databases">
        <title>Transcriptome Assembly of Fopius arisanus.</title>
        <authorList>
            <person name="Geib S."/>
        </authorList>
    </citation>
    <scope>NUCLEOTIDE SEQUENCE</scope>
</reference>
<dbReference type="Pfam" id="PF00916">
    <property type="entry name" value="Sulfate_transp"/>
    <property type="match status" value="1"/>
</dbReference>
<comment type="subcellular location">
    <subcellularLocation>
        <location evidence="1">Membrane</location>
        <topology evidence="1">Multi-pass membrane protein</topology>
    </subcellularLocation>
</comment>
<feature type="transmembrane region" description="Helical" evidence="5">
    <location>
        <begin position="98"/>
        <end position="115"/>
    </location>
</feature>
<protein>
    <submittedName>
        <fullName evidence="8">Slc26a5_3 protein</fullName>
    </submittedName>
    <submittedName>
        <fullName evidence="7">Slc26a5_4 protein</fullName>
    </submittedName>
</protein>
<keyword evidence="4 5" id="KW-0472">Membrane</keyword>
<proteinExistence type="predicted"/>
<dbReference type="GO" id="GO:0055085">
    <property type="term" value="P:transmembrane transport"/>
    <property type="evidence" value="ECO:0007669"/>
    <property type="project" value="InterPro"/>
</dbReference>